<dbReference type="Pfam" id="PF00179">
    <property type="entry name" value="UQ_con"/>
    <property type="match status" value="1"/>
</dbReference>
<reference evidence="4" key="1">
    <citation type="submission" date="2022-04" db="EMBL/GenBank/DDBJ databases">
        <title>Carnegiea gigantea Genome sequencing and assembly v2.</title>
        <authorList>
            <person name="Copetti D."/>
            <person name="Sanderson M.J."/>
            <person name="Burquez A."/>
            <person name="Wojciechowski M.F."/>
        </authorList>
    </citation>
    <scope>NUCLEOTIDE SEQUENCE</scope>
    <source>
        <strain evidence="4">SGP5-SGP5p</strain>
        <tissue evidence="4">Aerial part</tissue>
    </source>
</reference>
<gene>
    <name evidence="4" type="ORF">Cgig2_029120</name>
</gene>
<dbReference type="OrthoDB" id="1158011at2759"/>
<dbReference type="Gene3D" id="3.10.110.10">
    <property type="entry name" value="Ubiquitin Conjugating Enzyme"/>
    <property type="match status" value="1"/>
</dbReference>
<dbReference type="InterPro" id="IPR000608">
    <property type="entry name" value="UBC"/>
</dbReference>
<dbReference type="SMART" id="SM00212">
    <property type="entry name" value="UBCc"/>
    <property type="match status" value="1"/>
</dbReference>
<feature type="compositionally biased region" description="Low complexity" evidence="1">
    <location>
        <begin position="1"/>
        <end position="16"/>
    </location>
</feature>
<feature type="compositionally biased region" description="Low complexity" evidence="1">
    <location>
        <begin position="242"/>
        <end position="253"/>
    </location>
</feature>
<sequence>MSCLSLSHPSLSSPKSRTLPPDSGQPPAELPEVLIGGGDFPITMAAVDKYNLKNPAVKRILQELKEMQSNPSDDFMSLPLEENIFEWQFAIRGPRDTEFEGGIYHGRIQLPAEYPFKPPSFMLLTPNGRFETQTKICLSISNHHPEHWQPSWSVRTALVALIAFMPTPPNGALGSLDYKKEERRELAIKSREAPPKYGSPERQKLIDEIHAYMLSKAPPVPEILKQAPEEQPTGNEAEAEGSENASNSSNSGEPTNAGVNRIEEPQVAAQDASPPVVQREVRQVRSGISSQRVQQRPATRAQRPADDRLFTWAAVGLTVAIVFLLLKKLMKSTGYGAFFMSDS</sequence>
<evidence type="ECO:0000256" key="1">
    <source>
        <dbReference type="SAM" id="MobiDB-lite"/>
    </source>
</evidence>
<dbReference type="PROSITE" id="PS50127">
    <property type="entry name" value="UBC_2"/>
    <property type="match status" value="1"/>
</dbReference>
<dbReference type="InterPro" id="IPR016135">
    <property type="entry name" value="UBQ-conjugating_enzyme/RWD"/>
</dbReference>
<name>A0A9Q1KIC8_9CARY</name>
<feature type="region of interest" description="Disordered" evidence="1">
    <location>
        <begin position="227"/>
        <end position="304"/>
    </location>
</feature>
<feature type="compositionally biased region" description="Polar residues" evidence="1">
    <location>
        <begin position="286"/>
        <end position="297"/>
    </location>
</feature>
<evidence type="ECO:0000256" key="2">
    <source>
        <dbReference type="SAM" id="Phobius"/>
    </source>
</evidence>
<feature type="region of interest" description="Disordered" evidence="1">
    <location>
        <begin position="1"/>
        <end position="30"/>
    </location>
</feature>
<keyword evidence="2" id="KW-0812">Transmembrane</keyword>
<keyword evidence="5" id="KW-1185">Reference proteome</keyword>
<dbReference type="SUPFAM" id="SSF54495">
    <property type="entry name" value="UBC-like"/>
    <property type="match status" value="1"/>
</dbReference>
<feature type="transmembrane region" description="Helical" evidence="2">
    <location>
        <begin position="309"/>
        <end position="326"/>
    </location>
</feature>
<accession>A0A9Q1KIC8</accession>
<evidence type="ECO:0000313" key="5">
    <source>
        <dbReference type="Proteomes" id="UP001153076"/>
    </source>
</evidence>
<keyword evidence="2" id="KW-1133">Transmembrane helix</keyword>
<dbReference type="InterPro" id="IPR050113">
    <property type="entry name" value="Ub_conjugating_enzyme"/>
</dbReference>
<dbReference type="CDD" id="cd23799">
    <property type="entry name" value="UBCc_UBE2J"/>
    <property type="match status" value="1"/>
</dbReference>
<proteinExistence type="predicted"/>
<keyword evidence="2" id="KW-0472">Membrane</keyword>
<evidence type="ECO:0000259" key="3">
    <source>
        <dbReference type="PROSITE" id="PS50127"/>
    </source>
</evidence>
<dbReference type="AlphaFoldDB" id="A0A9Q1KIC8"/>
<dbReference type="EMBL" id="JAKOGI010000082">
    <property type="protein sequence ID" value="KAJ8444926.1"/>
    <property type="molecule type" value="Genomic_DNA"/>
</dbReference>
<comment type="caution">
    <text evidence="4">The sequence shown here is derived from an EMBL/GenBank/DDBJ whole genome shotgun (WGS) entry which is preliminary data.</text>
</comment>
<dbReference type="FunFam" id="3.10.110.10:FF:000056">
    <property type="entry name" value="ubiquitin-conjugating enzyme E2 32"/>
    <property type="match status" value="1"/>
</dbReference>
<evidence type="ECO:0000313" key="4">
    <source>
        <dbReference type="EMBL" id="KAJ8444926.1"/>
    </source>
</evidence>
<dbReference type="Proteomes" id="UP001153076">
    <property type="component" value="Unassembled WGS sequence"/>
</dbReference>
<feature type="domain" description="UBC core" evidence="3">
    <location>
        <begin position="55"/>
        <end position="210"/>
    </location>
</feature>
<dbReference type="PANTHER" id="PTHR24067">
    <property type="entry name" value="UBIQUITIN-CONJUGATING ENZYME E2"/>
    <property type="match status" value="1"/>
</dbReference>
<protein>
    <recommendedName>
        <fullName evidence="3">UBC core domain-containing protein</fullName>
    </recommendedName>
</protein>
<organism evidence="4 5">
    <name type="scientific">Carnegiea gigantea</name>
    <dbReference type="NCBI Taxonomy" id="171969"/>
    <lineage>
        <taxon>Eukaryota</taxon>
        <taxon>Viridiplantae</taxon>
        <taxon>Streptophyta</taxon>
        <taxon>Embryophyta</taxon>
        <taxon>Tracheophyta</taxon>
        <taxon>Spermatophyta</taxon>
        <taxon>Magnoliopsida</taxon>
        <taxon>eudicotyledons</taxon>
        <taxon>Gunneridae</taxon>
        <taxon>Pentapetalae</taxon>
        <taxon>Caryophyllales</taxon>
        <taxon>Cactineae</taxon>
        <taxon>Cactaceae</taxon>
        <taxon>Cactoideae</taxon>
        <taxon>Echinocereeae</taxon>
        <taxon>Carnegiea</taxon>
    </lineage>
</organism>